<proteinExistence type="predicted"/>
<name>A0ABS4UI37_9ACTN</name>
<feature type="domain" description="N-acetyltransferase" evidence="3">
    <location>
        <begin position="1"/>
        <end position="150"/>
    </location>
</feature>
<dbReference type="InterPro" id="IPR000182">
    <property type="entry name" value="GNAT_dom"/>
</dbReference>
<evidence type="ECO:0000256" key="2">
    <source>
        <dbReference type="ARBA" id="ARBA00023315"/>
    </source>
</evidence>
<protein>
    <submittedName>
        <fullName evidence="4">Ribosomal protein S18 acetylase RimI-like enzyme</fullName>
    </submittedName>
</protein>
<evidence type="ECO:0000256" key="1">
    <source>
        <dbReference type="ARBA" id="ARBA00022679"/>
    </source>
</evidence>
<evidence type="ECO:0000313" key="4">
    <source>
        <dbReference type="EMBL" id="MBP2351312.1"/>
    </source>
</evidence>
<dbReference type="Gene3D" id="3.40.630.30">
    <property type="match status" value="1"/>
</dbReference>
<keyword evidence="2" id="KW-0012">Acyltransferase</keyword>
<dbReference type="InterPro" id="IPR050832">
    <property type="entry name" value="Bact_Acetyltransf"/>
</dbReference>
<dbReference type="EMBL" id="JAGINT010000001">
    <property type="protein sequence ID" value="MBP2351312.1"/>
    <property type="molecule type" value="Genomic_DNA"/>
</dbReference>
<dbReference type="Proteomes" id="UP000755585">
    <property type="component" value="Unassembled WGS sequence"/>
</dbReference>
<evidence type="ECO:0000313" key="5">
    <source>
        <dbReference type="Proteomes" id="UP000755585"/>
    </source>
</evidence>
<dbReference type="SUPFAM" id="SSF55729">
    <property type="entry name" value="Acyl-CoA N-acyltransferases (Nat)"/>
    <property type="match status" value="1"/>
</dbReference>
<comment type="caution">
    <text evidence="4">The sequence shown here is derived from an EMBL/GenBank/DDBJ whole genome shotgun (WGS) entry which is preliminary data.</text>
</comment>
<keyword evidence="5" id="KW-1185">Reference proteome</keyword>
<dbReference type="PROSITE" id="PS51186">
    <property type="entry name" value="GNAT"/>
    <property type="match status" value="1"/>
</dbReference>
<evidence type="ECO:0000259" key="3">
    <source>
        <dbReference type="PROSITE" id="PS51186"/>
    </source>
</evidence>
<gene>
    <name evidence="4" type="ORF">JOF29_002395</name>
</gene>
<dbReference type="PANTHER" id="PTHR43877:SF2">
    <property type="entry name" value="AMINOALKYLPHOSPHONATE N-ACETYLTRANSFERASE-RELATED"/>
    <property type="match status" value="1"/>
</dbReference>
<dbReference type="RefSeq" id="WP_209694234.1">
    <property type="nucleotide sequence ID" value="NZ_BAAAVU010000026.1"/>
</dbReference>
<reference evidence="4 5" key="1">
    <citation type="submission" date="2021-03" db="EMBL/GenBank/DDBJ databases">
        <title>Sequencing the genomes of 1000 actinobacteria strains.</title>
        <authorList>
            <person name="Klenk H.-P."/>
        </authorList>
    </citation>
    <scope>NUCLEOTIDE SEQUENCE [LARGE SCALE GENOMIC DNA]</scope>
    <source>
        <strain evidence="4 5">DSM 18824</strain>
    </source>
</reference>
<organism evidence="4 5">
    <name type="scientific">Kribbella aluminosa</name>
    <dbReference type="NCBI Taxonomy" id="416017"/>
    <lineage>
        <taxon>Bacteria</taxon>
        <taxon>Bacillati</taxon>
        <taxon>Actinomycetota</taxon>
        <taxon>Actinomycetes</taxon>
        <taxon>Propionibacteriales</taxon>
        <taxon>Kribbellaceae</taxon>
        <taxon>Kribbella</taxon>
    </lineage>
</organism>
<dbReference type="CDD" id="cd04301">
    <property type="entry name" value="NAT_SF"/>
    <property type="match status" value="1"/>
</dbReference>
<dbReference type="Pfam" id="PF00583">
    <property type="entry name" value="Acetyltransf_1"/>
    <property type="match status" value="1"/>
</dbReference>
<dbReference type="InterPro" id="IPR016181">
    <property type="entry name" value="Acyl_CoA_acyltransferase"/>
</dbReference>
<keyword evidence="1" id="KW-0808">Transferase</keyword>
<dbReference type="PANTHER" id="PTHR43877">
    <property type="entry name" value="AMINOALKYLPHOSPHONATE N-ACETYLTRANSFERASE-RELATED-RELATED"/>
    <property type="match status" value="1"/>
</dbReference>
<sequence length="150" mass="16062">MKVRRYEDADHAAVLALAPRLAEGVAPWRSPDGVLAAATGWVVEALARSSERGRVVLVAEEDGVVGFVSGEERTHWAGEPELYVGELVVAPQHEGRGVGRALMDAVVDHARQQGLTAITLDTGAANTNARAFYSRLGFAEEDVKLTRTLS</sequence>
<accession>A0ABS4UI37</accession>